<gene>
    <name evidence="1" type="ORF">GQ607_011881</name>
</gene>
<dbReference type="EMBL" id="WOWK01000078">
    <property type="protein sequence ID" value="KAF0320797.1"/>
    <property type="molecule type" value="Genomic_DNA"/>
</dbReference>
<name>A0A8H3ZMB8_9PEZI</name>
<sequence length="77" mass="8880">CHCTARQQRLALTRLRSSHRLSFWPEEKRLTTGYCSAVRRLIAKGRKGARCGESQRESLRGDRERAEWVATAACRAY</sequence>
<protein>
    <submittedName>
        <fullName evidence="1">Uncharacterized protein</fullName>
    </submittedName>
</protein>
<dbReference type="Proteomes" id="UP000434172">
    <property type="component" value="Unassembled WGS sequence"/>
</dbReference>
<comment type="caution">
    <text evidence="1">The sequence shown here is derived from an EMBL/GenBank/DDBJ whole genome shotgun (WGS) entry which is preliminary data.</text>
</comment>
<evidence type="ECO:0000313" key="1">
    <source>
        <dbReference type="EMBL" id="KAF0320797.1"/>
    </source>
</evidence>
<keyword evidence="2" id="KW-1185">Reference proteome</keyword>
<organism evidence="1 2">
    <name type="scientific">Colletotrichum asianum</name>
    <dbReference type="NCBI Taxonomy" id="702518"/>
    <lineage>
        <taxon>Eukaryota</taxon>
        <taxon>Fungi</taxon>
        <taxon>Dikarya</taxon>
        <taxon>Ascomycota</taxon>
        <taxon>Pezizomycotina</taxon>
        <taxon>Sordariomycetes</taxon>
        <taxon>Hypocreomycetidae</taxon>
        <taxon>Glomerellales</taxon>
        <taxon>Glomerellaceae</taxon>
        <taxon>Colletotrichum</taxon>
        <taxon>Colletotrichum gloeosporioides species complex</taxon>
    </lineage>
</organism>
<feature type="non-terminal residue" evidence="1">
    <location>
        <position position="1"/>
    </location>
</feature>
<dbReference type="AlphaFoldDB" id="A0A8H3ZMB8"/>
<evidence type="ECO:0000313" key="2">
    <source>
        <dbReference type="Proteomes" id="UP000434172"/>
    </source>
</evidence>
<accession>A0A8H3ZMB8</accession>
<reference evidence="1 2" key="1">
    <citation type="submission" date="2019-12" db="EMBL/GenBank/DDBJ databases">
        <title>A genome sequence resource for the geographically widespread anthracnose pathogen Colletotrichum asianum.</title>
        <authorList>
            <person name="Meng Y."/>
        </authorList>
    </citation>
    <scope>NUCLEOTIDE SEQUENCE [LARGE SCALE GENOMIC DNA]</scope>
    <source>
        <strain evidence="1 2">ICMP 18580</strain>
    </source>
</reference>
<proteinExistence type="predicted"/>